<dbReference type="Pfam" id="PF24175">
    <property type="entry name" value="SU10_adaptor"/>
    <property type="match status" value="1"/>
</dbReference>
<dbReference type="Proteomes" id="UP000321295">
    <property type="component" value="Unassembled WGS sequence"/>
</dbReference>
<name>A0AB74M8F9_ECOLX</name>
<organism evidence="1 2">
    <name type="scientific">Escherichia coli</name>
    <dbReference type="NCBI Taxonomy" id="562"/>
    <lineage>
        <taxon>Bacteria</taxon>
        <taxon>Pseudomonadati</taxon>
        <taxon>Pseudomonadota</taxon>
        <taxon>Gammaproteobacteria</taxon>
        <taxon>Enterobacterales</taxon>
        <taxon>Enterobacteriaceae</taxon>
        <taxon>Escherichia</taxon>
    </lineage>
</organism>
<accession>A0AB74M8F9</accession>
<dbReference type="EMBL" id="VRXD01000145">
    <property type="protein sequence ID" value="TXQ24915.1"/>
    <property type="molecule type" value="Genomic_DNA"/>
</dbReference>
<protein>
    <submittedName>
        <fullName evidence="1">Uncharacterized protein</fullName>
    </submittedName>
</protein>
<reference evidence="1 2" key="1">
    <citation type="submission" date="2019-08" db="EMBL/GenBank/DDBJ databases">
        <title>Whole genome analysis of cultivated E. coli strains isolated from CD patients and healthy donors.</title>
        <authorList>
            <person name="Siniagina M.N."/>
            <person name="Markelova M.I."/>
            <person name="Laikov A.V."/>
            <person name="Boulygina E.A."/>
            <person name="Khusnutdinova D.R."/>
            <person name="Kharchenko A."/>
            <person name="Grigoryeva T.V."/>
        </authorList>
    </citation>
    <scope>NUCLEOTIDE SEQUENCE [LARGE SCALE GENOMIC DNA]</scope>
    <source>
        <strain evidence="1 2">1_45_11</strain>
    </source>
</reference>
<comment type="caution">
    <text evidence="1">The sequence shown here is derived from an EMBL/GenBank/DDBJ whole genome shotgun (WGS) entry which is preliminary data.</text>
</comment>
<proteinExistence type="predicted"/>
<evidence type="ECO:0000313" key="1">
    <source>
        <dbReference type="EMBL" id="TXQ24915.1"/>
    </source>
</evidence>
<dbReference type="AlphaFoldDB" id="A0AB74M8F9"/>
<evidence type="ECO:0000313" key="2">
    <source>
        <dbReference type="Proteomes" id="UP000321295"/>
    </source>
</evidence>
<dbReference type="InterPro" id="IPR056209">
    <property type="entry name" value="SU10_adaptor"/>
</dbReference>
<gene>
    <name evidence="1" type="ORF">FV293_27575</name>
</gene>
<sequence>MVSRIPEAVYVLTQDDDTPVPLEEAYVNPLVDWMLFRAFSKDAAGGAESGLAAQHYQSFVEQLGIKQGADSTLSARKKVFNGGEM</sequence>